<keyword evidence="2" id="KW-1185">Reference proteome</keyword>
<dbReference type="AlphaFoldDB" id="A0AAD9A9N9"/>
<proteinExistence type="predicted"/>
<protein>
    <submittedName>
        <fullName evidence="1">Uncharacterized protein</fullName>
    </submittedName>
</protein>
<name>A0AAD9A9N9_9PEZI</name>
<comment type="caution">
    <text evidence="1">The sequence shown here is derived from an EMBL/GenBank/DDBJ whole genome shotgun (WGS) entry which is preliminary data.</text>
</comment>
<dbReference type="Proteomes" id="UP001243330">
    <property type="component" value="Unassembled WGS sequence"/>
</dbReference>
<reference evidence="1" key="1">
    <citation type="submission" date="2023-01" db="EMBL/GenBank/DDBJ databases">
        <title>Colletotrichum chrysophilum M932 genome sequence.</title>
        <authorList>
            <person name="Baroncelli R."/>
        </authorList>
    </citation>
    <scope>NUCLEOTIDE SEQUENCE</scope>
    <source>
        <strain evidence="1">M932</strain>
    </source>
</reference>
<sequence length="668" mass="76715">MLHPFVWRHDGSVDGGTDEAHVSHFYSVYTKTEPFVCNNPLQSVDVSLGRYESVTGNVFNLYPYGRAVHTALTQVTSICHALSRWIFRTPQTDDFDLIIEEISHSVQMERFIDTYEDNDHTVREEYRDLFEWMFCRASKLFPSQHPKVVEILFAFSDHAAFDPRWGGDTLDGGWYAWLLIWYGQLTVGSHPVVAGIRLGFGLSLQICYEEVRDLLQARYMNRDPEAFDDRLVKIDMCLRNHTGGSEDTNELFRTVMSWSLAVVVFRWYDPRDFSREIWTHASGVTWAWNATDPFSRAVLRGEIGNDAETTALYMLLQLLDWKRSVCLKYWPYSFAYLARHFHRLVRTDFGGESVGHLVDMWSFEHRNRSRTCFTHTYFTENGGIGCCIDNPDETVRVYRRIQVKCPKANKYTDPDFANNSLCQMGQVAFYLSIWHAGAGDITTSNFWLSNIYKTPLDAPNNQVIQWHEGCRFHQEDPEEADVQVSLSFLNDESGLRRTANYESDGVFDYITNAAVDILRGFHYNAIRKGRFSTQDIEEWPEISKYMAQLLLGPGMQNAAAQDADFARFLMDSGNVAEGATLREKGALRAWDTYGKKCPDRILRKTIIDSISWFTSQKKLPVFCFIENPLSVTCPAVQNGLRKDGGLIGGNKKDSFIKRIWKGLRRSGG</sequence>
<accession>A0AAD9A9N9</accession>
<evidence type="ECO:0000313" key="1">
    <source>
        <dbReference type="EMBL" id="KAK1843672.1"/>
    </source>
</evidence>
<gene>
    <name evidence="1" type="ORF">CCHR01_13706</name>
</gene>
<evidence type="ECO:0000313" key="2">
    <source>
        <dbReference type="Proteomes" id="UP001243330"/>
    </source>
</evidence>
<dbReference type="EMBL" id="JAQOWY010000346">
    <property type="protein sequence ID" value="KAK1843672.1"/>
    <property type="molecule type" value="Genomic_DNA"/>
</dbReference>
<organism evidence="1 2">
    <name type="scientific">Colletotrichum chrysophilum</name>
    <dbReference type="NCBI Taxonomy" id="1836956"/>
    <lineage>
        <taxon>Eukaryota</taxon>
        <taxon>Fungi</taxon>
        <taxon>Dikarya</taxon>
        <taxon>Ascomycota</taxon>
        <taxon>Pezizomycotina</taxon>
        <taxon>Sordariomycetes</taxon>
        <taxon>Hypocreomycetidae</taxon>
        <taxon>Glomerellales</taxon>
        <taxon>Glomerellaceae</taxon>
        <taxon>Colletotrichum</taxon>
        <taxon>Colletotrichum gloeosporioides species complex</taxon>
    </lineage>
</organism>